<organism evidence="1 2">
    <name type="scientific">Cryobacterium zhongshanensis</name>
    <dbReference type="NCBI Taxonomy" id="2928153"/>
    <lineage>
        <taxon>Bacteria</taxon>
        <taxon>Bacillati</taxon>
        <taxon>Actinomycetota</taxon>
        <taxon>Actinomycetes</taxon>
        <taxon>Micrococcales</taxon>
        <taxon>Microbacteriaceae</taxon>
        <taxon>Cryobacterium</taxon>
    </lineage>
</organism>
<protein>
    <submittedName>
        <fullName evidence="1">Uncharacterized protein</fullName>
    </submittedName>
</protein>
<dbReference type="Proteomes" id="UP001165341">
    <property type="component" value="Unassembled WGS sequence"/>
</dbReference>
<dbReference type="RefSeq" id="WP_243013245.1">
    <property type="nucleotide sequence ID" value="NZ_JALGAR010000006.1"/>
</dbReference>
<sequence length="171" mass="17953">MTTTSISIRITESRGPVRRRVNIPQSDVKTQDWWDAQGDVSTSLRLLVLEEVAAHGIVDRVNRTGSRRVQAAVPVQAATPVATAHLGSPFVSAVPPIAAVPVTPVAPVAPAIPADPKDAVINELNARIAALQDAMSPFLTFRISPDDDLVVSPGDQDDKPIVTVLGTGSAA</sequence>
<evidence type="ECO:0000313" key="2">
    <source>
        <dbReference type="Proteomes" id="UP001165341"/>
    </source>
</evidence>
<gene>
    <name evidence="1" type="ORF">MQH31_18260</name>
</gene>
<comment type="caution">
    <text evidence="1">The sequence shown here is derived from an EMBL/GenBank/DDBJ whole genome shotgun (WGS) entry which is preliminary data.</text>
</comment>
<keyword evidence="2" id="KW-1185">Reference proteome</keyword>
<evidence type="ECO:0000313" key="1">
    <source>
        <dbReference type="EMBL" id="MCI4659754.1"/>
    </source>
</evidence>
<proteinExistence type="predicted"/>
<accession>A0AA41UIP0</accession>
<dbReference type="AlphaFoldDB" id="A0AA41UIP0"/>
<name>A0AA41UIP0_9MICO</name>
<reference evidence="1" key="1">
    <citation type="submission" date="2022-03" db="EMBL/GenBank/DDBJ databases">
        <title>Cryobacterium sp. nov. strain ZS14-85, isolated from Antarctic soil.</title>
        <authorList>
            <person name="Li J."/>
            <person name="Niu G."/>
        </authorList>
    </citation>
    <scope>NUCLEOTIDE SEQUENCE</scope>
    <source>
        <strain evidence="1">ZS14-85</strain>
    </source>
</reference>
<dbReference type="EMBL" id="JALGAR010000006">
    <property type="protein sequence ID" value="MCI4659754.1"/>
    <property type="molecule type" value="Genomic_DNA"/>
</dbReference>